<dbReference type="Proteomes" id="UP001596472">
    <property type="component" value="Unassembled WGS sequence"/>
</dbReference>
<dbReference type="EMBL" id="JBHTBS010000003">
    <property type="protein sequence ID" value="MFC7337144.1"/>
    <property type="molecule type" value="Genomic_DNA"/>
</dbReference>
<proteinExistence type="predicted"/>
<dbReference type="RefSeq" id="WP_379711195.1">
    <property type="nucleotide sequence ID" value="NZ_JBHTBS010000003.1"/>
</dbReference>
<comment type="caution">
    <text evidence="1">The sequence shown here is derived from an EMBL/GenBank/DDBJ whole genome shotgun (WGS) entry which is preliminary data.</text>
</comment>
<organism evidence="1 2">
    <name type="scientific">Haloferula chungangensis</name>
    <dbReference type="NCBI Taxonomy" id="1048331"/>
    <lineage>
        <taxon>Bacteria</taxon>
        <taxon>Pseudomonadati</taxon>
        <taxon>Verrucomicrobiota</taxon>
        <taxon>Verrucomicrobiia</taxon>
        <taxon>Verrucomicrobiales</taxon>
        <taxon>Verrucomicrobiaceae</taxon>
        <taxon>Haloferula</taxon>
    </lineage>
</organism>
<keyword evidence="2" id="KW-1185">Reference proteome</keyword>
<evidence type="ECO:0000313" key="1">
    <source>
        <dbReference type="EMBL" id="MFC7337144.1"/>
    </source>
</evidence>
<reference evidence="2" key="1">
    <citation type="journal article" date="2019" name="Int. J. Syst. Evol. Microbiol.">
        <title>The Global Catalogue of Microorganisms (GCM) 10K type strain sequencing project: providing services to taxonomists for standard genome sequencing and annotation.</title>
        <authorList>
            <consortium name="The Broad Institute Genomics Platform"/>
            <consortium name="The Broad Institute Genome Sequencing Center for Infectious Disease"/>
            <person name="Wu L."/>
            <person name="Ma J."/>
        </authorList>
    </citation>
    <scope>NUCLEOTIDE SEQUENCE [LARGE SCALE GENOMIC DNA]</scope>
    <source>
        <strain evidence="2">CGMCC 4.1467</strain>
    </source>
</reference>
<sequence>MFSQEPIEWPDEVEILVDRLESESAERALSREERALMDVYETVPVLESEDGLHDFWQSGVDHQRIINSFDLIGATTLVDPLNASRWCQTKSEDRNDYSGTESDYLASIEEEVPDGLDELVDLVLAFIEEEMDQ</sequence>
<accession>A0ABW2L7A9</accession>
<protein>
    <submittedName>
        <fullName evidence="1">Uncharacterized protein</fullName>
    </submittedName>
</protein>
<evidence type="ECO:0000313" key="2">
    <source>
        <dbReference type="Proteomes" id="UP001596472"/>
    </source>
</evidence>
<gene>
    <name evidence="1" type="ORF">ACFQY0_08140</name>
</gene>
<name>A0ABW2L7A9_9BACT</name>